<comment type="caution">
    <text evidence="1">The sequence shown here is derived from an EMBL/GenBank/DDBJ whole genome shotgun (WGS) entry which is preliminary data.</text>
</comment>
<gene>
    <name evidence="1" type="ORF">VNO77_04915</name>
</gene>
<name>A0AAN9RDP6_CANGL</name>
<proteinExistence type="predicted"/>
<evidence type="ECO:0000313" key="2">
    <source>
        <dbReference type="Proteomes" id="UP001367508"/>
    </source>
</evidence>
<reference evidence="1 2" key="1">
    <citation type="submission" date="2024-01" db="EMBL/GenBank/DDBJ databases">
        <title>The genomes of 5 underutilized Papilionoideae crops provide insights into root nodulation and disease resistanc.</title>
        <authorList>
            <person name="Jiang F."/>
        </authorList>
    </citation>
    <scope>NUCLEOTIDE SEQUENCE [LARGE SCALE GENOMIC DNA]</scope>
    <source>
        <strain evidence="1">LVBAO_FW01</strain>
        <tissue evidence="1">Leaves</tissue>
    </source>
</reference>
<organism evidence="1 2">
    <name type="scientific">Canavalia gladiata</name>
    <name type="common">Sword bean</name>
    <name type="synonym">Dolichos gladiatus</name>
    <dbReference type="NCBI Taxonomy" id="3824"/>
    <lineage>
        <taxon>Eukaryota</taxon>
        <taxon>Viridiplantae</taxon>
        <taxon>Streptophyta</taxon>
        <taxon>Embryophyta</taxon>
        <taxon>Tracheophyta</taxon>
        <taxon>Spermatophyta</taxon>
        <taxon>Magnoliopsida</taxon>
        <taxon>eudicotyledons</taxon>
        <taxon>Gunneridae</taxon>
        <taxon>Pentapetalae</taxon>
        <taxon>rosids</taxon>
        <taxon>fabids</taxon>
        <taxon>Fabales</taxon>
        <taxon>Fabaceae</taxon>
        <taxon>Papilionoideae</taxon>
        <taxon>50 kb inversion clade</taxon>
        <taxon>NPAAA clade</taxon>
        <taxon>indigoferoid/millettioid clade</taxon>
        <taxon>Phaseoleae</taxon>
        <taxon>Canavalia</taxon>
    </lineage>
</organism>
<protein>
    <submittedName>
        <fullName evidence="1">Uncharacterized protein</fullName>
    </submittedName>
</protein>
<dbReference type="AlphaFoldDB" id="A0AAN9RDP6"/>
<sequence length="140" mass="15615">MKAVELVNEQRLGDDCISSKQFKTQHLPTFLCVDYGSSRPFKGCLIAAGAGHNYPFSASTKTSIEANGKLKLSTLKTIDLSIPNVSGNCSENQQRLFLHSMKWSRTRRENKAKTPELLGENSENPIENTFCEKTKTPCFL</sequence>
<evidence type="ECO:0000313" key="1">
    <source>
        <dbReference type="EMBL" id="KAK7362793.1"/>
    </source>
</evidence>
<dbReference type="Proteomes" id="UP001367508">
    <property type="component" value="Unassembled WGS sequence"/>
</dbReference>
<dbReference type="EMBL" id="JAYMYQ010000001">
    <property type="protein sequence ID" value="KAK7362793.1"/>
    <property type="molecule type" value="Genomic_DNA"/>
</dbReference>
<keyword evidence="2" id="KW-1185">Reference proteome</keyword>
<accession>A0AAN9RDP6</accession>